<evidence type="ECO:0000256" key="4">
    <source>
        <dbReference type="PROSITE-ProRule" id="PRU00335"/>
    </source>
</evidence>
<dbReference type="SUPFAM" id="SSF46689">
    <property type="entry name" value="Homeodomain-like"/>
    <property type="match status" value="1"/>
</dbReference>
<evidence type="ECO:0000256" key="1">
    <source>
        <dbReference type="ARBA" id="ARBA00023015"/>
    </source>
</evidence>
<dbReference type="EMBL" id="JAVDUM010000015">
    <property type="protein sequence ID" value="MDR6868499.1"/>
    <property type="molecule type" value="Genomic_DNA"/>
</dbReference>
<keyword evidence="7" id="KW-1185">Reference proteome</keyword>
<keyword evidence="1" id="KW-0805">Transcription regulation</keyword>
<dbReference type="RefSeq" id="WP_310022378.1">
    <property type="nucleotide sequence ID" value="NZ_JAVDUM010000015.1"/>
</dbReference>
<evidence type="ECO:0000256" key="3">
    <source>
        <dbReference type="ARBA" id="ARBA00023163"/>
    </source>
</evidence>
<keyword evidence="3" id="KW-0804">Transcription</keyword>
<accession>A0ABU1SFW3</accession>
<dbReference type="InterPro" id="IPR050109">
    <property type="entry name" value="HTH-type_TetR-like_transc_reg"/>
</dbReference>
<feature type="DNA-binding region" description="H-T-H motif" evidence="4">
    <location>
        <begin position="36"/>
        <end position="55"/>
    </location>
</feature>
<proteinExistence type="predicted"/>
<keyword evidence="2 4" id="KW-0238">DNA-binding</keyword>
<evidence type="ECO:0000256" key="2">
    <source>
        <dbReference type="ARBA" id="ARBA00023125"/>
    </source>
</evidence>
<organism evidence="6 7">
    <name type="scientific">Microbacterium resistens</name>
    <dbReference type="NCBI Taxonomy" id="156977"/>
    <lineage>
        <taxon>Bacteria</taxon>
        <taxon>Bacillati</taxon>
        <taxon>Actinomycetota</taxon>
        <taxon>Actinomycetes</taxon>
        <taxon>Micrococcales</taxon>
        <taxon>Microbacteriaceae</taxon>
        <taxon>Microbacterium</taxon>
    </lineage>
</organism>
<evidence type="ECO:0000313" key="6">
    <source>
        <dbReference type="EMBL" id="MDR6868499.1"/>
    </source>
</evidence>
<dbReference type="SUPFAM" id="SSF48498">
    <property type="entry name" value="Tetracyclin repressor-like, C-terminal domain"/>
    <property type="match status" value="1"/>
</dbReference>
<dbReference type="InterPro" id="IPR001647">
    <property type="entry name" value="HTH_TetR"/>
</dbReference>
<dbReference type="PANTHER" id="PTHR30055">
    <property type="entry name" value="HTH-TYPE TRANSCRIPTIONAL REGULATOR RUTR"/>
    <property type="match status" value="1"/>
</dbReference>
<dbReference type="InterPro" id="IPR036271">
    <property type="entry name" value="Tet_transcr_reg_TetR-rel_C_sf"/>
</dbReference>
<dbReference type="InterPro" id="IPR049445">
    <property type="entry name" value="TetR_SbtR-like_C"/>
</dbReference>
<dbReference type="PRINTS" id="PR00455">
    <property type="entry name" value="HTHTETR"/>
</dbReference>
<gene>
    <name evidence="6" type="ORF">J2Y69_003118</name>
</gene>
<dbReference type="Gene3D" id="1.10.357.10">
    <property type="entry name" value="Tetracycline Repressor, domain 2"/>
    <property type="match status" value="1"/>
</dbReference>
<protein>
    <submittedName>
        <fullName evidence="6">AcrR family transcriptional regulator</fullName>
    </submittedName>
</protein>
<dbReference type="Pfam" id="PF21597">
    <property type="entry name" value="TetR_C_43"/>
    <property type="match status" value="1"/>
</dbReference>
<evidence type="ECO:0000313" key="7">
    <source>
        <dbReference type="Proteomes" id="UP001259347"/>
    </source>
</evidence>
<dbReference type="PANTHER" id="PTHR30055:SF234">
    <property type="entry name" value="HTH-TYPE TRANSCRIPTIONAL REGULATOR BETI"/>
    <property type="match status" value="1"/>
</dbReference>
<dbReference type="PROSITE" id="PS50977">
    <property type="entry name" value="HTH_TETR_2"/>
    <property type="match status" value="1"/>
</dbReference>
<evidence type="ECO:0000259" key="5">
    <source>
        <dbReference type="PROSITE" id="PS50977"/>
    </source>
</evidence>
<dbReference type="Pfam" id="PF00440">
    <property type="entry name" value="TetR_N"/>
    <property type="match status" value="1"/>
</dbReference>
<reference evidence="6 7" key="1">
    <citation type="submission" date="2023-07" db="EMBL/GenBank/DDBJ databases">
        <title>Sorghum-associated microbial communities from plants grown in Nebraska, USA.</title>
        <authorList>
            <person name="Schachtman D."/>
        </authorList>
    </citation>
    <scope>NUCLEOTIDE SEQUENCE [LARGE SCALE GENOMIC DNA]</scope>
    <source>
        <strain evidence="6 7">2980</strain>
    </source>
</reference>
<name>A0ABU1SFW3_9MICO</name>
<dbReference type="Proteomes" id="UP001259347">
    <property type="component" value="Unassembled WGS sequence"/>
</dbReference>
<feature type="domain" description="HTH tetR-type" evidence="5">
    <location>
        <begin position="14"/>
        <end position="73"/>
    </location>
</feature>
<dbReference type="InterPro" id="IPR009057">
    <property type="entry name" value="Homeodomain-like_sf"/>
</dbReference>
<comment type="caution">
    <text evidence="6">The sequence shown here is derived from an EMBL/GenBank/DDBJ whole genome shotgun (WGS) entry which is preliminary data.</text>
</comment>
<sequence>MSERPPKAMRADAVRNRAKILDAARDQITRHGPDVGMDEIAAAAGVAVGTLYGHFPTKVHLVASVVSEFFAQVADRSEVAARAVKDGSPAFGELAALLHDVAVATSTNQAAKAAAGALDAGGSDSEDLQRAMVALQSIIDRARSDGTIRQNLAVDDLYLLVSSIPAGQAAETLDRWIDLVLHGIAVEPRSSGTSQAAER</sequence>